<dbReference type="FunFam" id="1.50.10.10:FF:000009">
    <property type="entry name" value="mannosyl-oligosaccharide glucosidase"/>
    <property type="match status" value="1"/>
</dbReference>
<evidence type="ECO:0000256" key="2">
    <source>
        <dbReference type="ARBA" id="ARBA00004740"/>
    </source>
</evidence>
<dbReference type="InParanoid" id="A0A1V9XE92"/>
<evidence type="ECO:0000256" key="7">
    <source>
        <dbReference type="ARBA" id="ARBA00022968"/>
    </source>
</evidence>
<keyword evidence="5 13" id="KW-0378">Hydrolase</keyword>
<evidence type="ECO:0000256" key="4">
    <source>
        <dbReference type="ARBA" id="ARBA00022692"/>
    </source>
</evidence>
<evidence type="ECO:0000256" key="10">
    <source>
        <dbReference type="ARBA" id="ARBA00023180"/>
    </source>
</evidence>
<dbReference type="Gene3D" id="1.50.10.10">
    <property type="match status" value="1"/>
</dbReference>
<comment type="function">
    <text evidence="13">Cleaves the distal alpha 1,2-linked glucose residue from the Glc(3)Man(9)GlcNAc(2) oligosaccharide precursor.</text>
</comment>
<dbReference type="Pfam" id="PF03200">
    <property type="entry name" value="Glyco_hydro_63"/>
    <property type="match status" value="1"/>
</dbReference>
<evidence type="ECO:0000313" key="17">
    <source>
        <dbReference type="Proteomes" id="UP000192247"/>
    </source>
</evidence>
<evidence type="ECO:0000256" key="13">
    <source>
        <dbReference type="RuleBase" id="RU368089"/>
    </source>
</evidence>
<evidence type="ECO:0000259" key="14">
    <source>
        <dbReference type="Pfam" id="PF03200"/>
    </source>
</evidence>
<keyword evidence="11 13" id="KW-0326">Glycosidase</keyword>
<protein>
    <recommendedName>
        <fullName evidence="12 13">Mannosyl-oligosaccharide glucosidase</fullName>
        <ecNumber evidence="12 13">3.2.1.106</ecNumber>
    </recommendedName>
</protein>
<keyword evidence="6 13" id="KW-0256">Endoplasmic reticulum</keyword>
<proteinExistence type="inferred from homology"/>
<dbReference type="GO" id="GO:0009311">
    <property type="term" value="P:oligosaccharide metabolic process"/>
    <property type="evidence" value="ECO:0007669"/>
    <property type="project" value="UniProtKB-UniRule"/>
</dbReference>
<feature type="domain" description="Glycosyl hydrolase family 63 N-terminal" evidence="15">
    <location>
        <begin position="90"/>
        <end position="246"/>
    </location>
</feature>
<comment type="catalytic activity">
    <reaction evidence="13">
        <text>N(4)-(alpha-D-Glc-(1-&gt;2)-alpha-D-Glc-(1-&gt;3)-alpha-D-Glc-(1-&gt;3)-alpha-D-Man-(1-&gt;2)-alpha-D-Man-(1-&gt;2)-alpha-D-Man-(1-&gt;3)-[alpha-D-Man-(1-&gt;2)-alpha-D-Man-(1-&gt;3)-[alpha-D-Man-(1-&gt;2)-alpha-D-Man-(1-&gt;6)]-alpha-D-Man-(1-&gt;6)]-beta-D-Man-(1-&gt;4)-beta-D-GlcNAc-(1-&gt;4)-beta-D-GlcNAc)-L-asparaginyl-[protein] + H2O = N(4)-(alpha-D-Glc-(1-&gt;3)-alpha-D-Glc-(1-&gt;3)-alpha-D-Man-(1-&gt;2)-alpha-D-Man-(1-&gt;2)-alpha-D-Man-(1-&gt;3)-[alpha-D-Man-(1-&gt;2)-alpha-D-Man-(1-&gt;3)-[alpha-D-Man-(1-&gt;2)-alpha-D-Man-(1-&gt;6)]-alpha-D-Man-(1-&gt;6)]-beta-D-Man-(1-&gt;4)-beta-D-GlcNAc-(1-&gt;4)-beta-D-GlcNAc)-L-asparaginyl-[protein] + beta-D-glucose</text>
        <dbReference type="Rhea" id="RHEA:55988"/>
        <dbReference type="Rhea" id="RHEA-COMP:12806"/>
        <dbReference type="Rhea" id="RHEA-COMP:14355"/>
        <dbReference type="ChEBI" id="CHEBI:15377"/>
        <dbReference type="ChEBI" id="CHEBI:15903"/>
        <dbReference type="ChEBI" id="CHEBI:59082"/>
        <dbReference type="ChEBI" id="CHEBI:132537"/>
        <dbReference type="EC" id="3.2.1.106"/>
    </reaction>
</comment>
<evidence type="ECO:0000256" key="6">
    <source>
        <dbReference type="ARBA" id="ARBA00022824"/>
    </source>
</evidence>
<dbReference type="GO" id="GO:0005789">
    <property type="term" value="C:endoplasmic reticulum membrane"/>
    <property type="evidence" value="ECO:0007669"/>
    <property type="project" value="UniProtKB-SubCell"/>
</dbReference>
<organism evidence="16 17">
    <name type="scientific">Tropilaelaps mercedesae</name>
    <dbReference type="NCBI Taxonomy" id="418985"/>
    <lineage>
        <taxon>Eukaryota</taxon>
        <taxon>Metazoa</taxon>
        <taxon>Ecdysozoa</taxon>
        <taxon>Arthropoda</taxon>
        <taxon>Chelicerata</taxon>
        <taxon>Arachnida</taxon>
        <taxon>Acari</taxon>
        <taxon>Parasitiformes</taxon>
        <taxon>Mesostigmata</taxon>
        <taxon>Gamasina</taxon>
        <taxon>Dermanyssoidea</taxon>
        <taxon>Laelapidae</taxon>
        <taxon>Tropilaelaps</taxon>
    </lineage>
</organism>
<accession>A0A1V9XE92</accession>
<evidence type="ECO:0000256" key="11">
    <source>
        <dbReference type="ARBA" id="ARBA00023295"/>
    </source>
</evidence>
<keyword evidence="9 13" id="KW-0472">Membrane</keyword>
<dbReference type="AlphaFoldDB" id="A0A1V9XE92"/>
<evidence type="ECO:0000256" key="5">
    <source>
        <dbReference type="ARBA" id="ARBA00022801"/>
    </source>
</evidence>
<evidence type="ECO:0000256" key="3">
    <source>
        <dbReference type="ARBA" id="ARBA00010833"/>
    </source>
</evidence>
<feature type="domain" description="Glycosyl hydrolase family 63 C-terminal" evidence="14">
    <location>
        <begin position="338"/>
        <end position="821"/>
    </location>
</feature>
<comment type="similarity">
    <text evidence="3 13">Belongs to the glycosyl hydrolase 63 family.</text>
</comment>
<dbReference type="InterPro" id="IPR038518">
    <property type="entry name" value="Glyco_hydro_63N_sf"/>
</dbReference>
<dbReference type="OrthoDB" id="410058at2759"/>
<dbReference type="SUPFAM" id="SSF48208">
    <property type="entry name" value="Six-hairpin glycosidases"/>
    <property type="match status" value="1"/>
</dbReference>
<dbReference type="InterPro" id="IPR004888">
    <property type="entry name" value="Glycoside_hydrolase_63"/>
</dbReference>
<dbReference type="GO" id="GO:0006487">
    <property type="term" value="P:protein N-linked glycosylation"/>
    <property type="evidence" value="ECO:0007669"/>
    <property type="project" value="UniProtKB-UniRule"/>
</dbReference>
<evidence type="ECO:0000256" key="8">
    <source>
        <dbReference type="ARBA" id="ARBA00022989"/>
    </source>
</evidence>
<dbReference type="InterPro" id="IPR031631">
    <property type="entry name" value="Glyco_hydro_63N"/>
</dbReference>
<dbReference type="Gene3D" id="2.70.98.110">
    <property type="entry name" value="Glycosyl hydrolase family 63, N-terminal domain"/>
    <property type="match status" value="1"/>
</dbReference>
<dbReference type="InterPro" id="IPR008928">
    <property type="entry name" value="6-hairpin_glycosidase_sf"/>
</dbReference>
<evidence type="ECO:0000313" key="16">
    <source>
        <dbReference type="EMBL" id="OQR71857.1"/>
    </source>
</evidence>
<evidence type="ECO:0000256" key="12">
    <source>
        <dbReference type="ARBA" id="ARBA00038888"/>
    </source>
</evidence>
<gene>
    <name evidence="16" type="ORF">BIW11_10733</name>
</gene>
<dbReference type="STRING" id="418985.A0A1V9XE92"/>
<dbReference type="InterPro" id="IPR031335">
    <property type="entry name" value="Glyco_hydro_63_C"/>
</dbReference>
<keyword evidence="10" id="KW-0325">Glycoprotein</keyword>
<feature type="transmembrane region" description="Helical" evidence="13">
    <location>
        <begin position="41"/>
        <end position="60"/>
    </location>
</feature>
<keyword evidence="17" id="KW-1185">Reference proteome</keyword>
<evidence type="ECO:0000259" key="15">
    <source>
        <dbReference type="Pfam" id="PF16923"/>
    </source>
</evidence>
<dbReference type="EC" id="3.2.1.106" evidence="12 13"/>
<dbReference type="FunCoup" id="A0A1V9XE92">
    <property type="interactions" value="1118"/>
</dbReference>
<name>A0A1V9XE92_9ACAR</name>
<reference evidence="16 17" key="1">
    <citation type="journal article" date="2017" name="Gigascience">
        <title>Draft genome of the honey bee ectoparasitic mite, Tropilaelaps mercedesae, is shaped by the parasitic life history.</title>
        <authorList>
            <person name="Dong X."/>
            <person name="Armstrong S.D."/>
            <person name="Xia D."/>
            <person name="Makepeace B.L."/>
            <person name="Darby A.C."/>
            <person name="Kadowaki T."/>
        </authorList>
    </citation>
    <scope>NUCLEOTIDE SEQUENCE [LARGE SCALE GENOMIC DNA]</scope>
    <source>
        <strain evidence="16">Wuxi-XJTLU</strain>
    </source>
</reference>
<comment type="subcellular location">
    <subcellularLocation>
        <location evidence="1 13">Endoplasmic reticulum membrane</location>
        <topology evidence="1 13">Single-pass type II membrane protein</topology>
    </subcellularLocation>
</comment>
<comment type="caution">
    <text evidence="16">The sequence shown here is derived from an EMBL/GenBank/DDBJ whole genome shotgun (WGS) entry which is preliminary data.</text>
</comment>
<keyword evidence="4 13" id="KW-0812">Transmembrane</keyword>
<dbReference type="PANTHER" id="PTHR10412:SF11">
    <property type="entry name" value="MANNOSYL-OLIGOSACCHARIDE GLUCOSIDASE"/>
    <property type="match status" value="1"/>
</dbReference>
<dbReference type="EMBL" id="MNPL01013329">
    <property type="protein sequence ID" value="OQR71857.1"/>
    <property type="molecule type" value="Genomic_DNA"/>
</dbReference>
<dbReference type="GO" id="GO:0004573">
    <property type="term" value="F:Glc3Man9GlcNAc2 oligosaccharide glucosidase activity"/>
    <property type="evidence" value="ECO:0007669"/>
    <property type="project" value="UniProtKB-UniRule"/>
</dbReference>
<dbReference type="Pfam" id="PF16923">
    <property type="entry name" value="Glyco_hydro_63N"/>
    <property type="match status" value="1"/>
</dbReference>
<dbReference type="Proteomes" id="UP000192247">
    <property type="component" value="Unassembled WGS sequence"/>
</dbReference>
<sequence length="824" mass="95101">MAKVKLGKVAGDGNHANQEIHSWRGDSQTVRKDQGLFDRKFKIFIVFNISLLVCVLAYVAHLHQLESEVITPFDSPKMVLKKGLQIPERYWGTYRSQMYFGMKNRHEDPVNFGLMWFNQKPRGNNLNIRHWCSQRDNLQKYTWYRHDGVNFGEQIIIDGDLNITTSFVKRPGEKGGEWTARIIVDNVLPEPPTQLKIPEPMSLFFYAMADFRSHNLSVNIVDKTRVEALTGASPEVGDWRLRFDGSGKEPIKYSYLSTVIPAPDEVTDIVQKNMKATKLKEYHLKLFFVQGSVFAPTDPDKKPNLVMSQITVVPPYTMEVIFENMANDADRDLEEELKGNAYTKELNKQRRKFDEQFDRIFPLRLKFKAEEVDVAKAALSNMIGSIGYFFGQSLVRGPNNKDTVLYWPAPLYTAVPSRSFFPRGFLWDEGFHNVLIARWNAEISKDIISHWLDLMNVNGWIPREQILGEEALAMVPNEFVVQRSTNANPPTMFLAVQTLLDIMKSGDVPEDTEFIRRAYPRLEAIFAYFQNEQKGVIPNSYRWRGRDAEIRTELNPKTLASGLDDYPRASHPTENERHLDLRCWVALMAEVLADIGERMKFPESIYEAYRNTFAALRDNEDLNKLHWSTKGNQYSDYGLHTDNVMLVSQKPKPGEPPLPMLRYTAKAPTERYVDQLGYVSLFPLIMHLLDADSPQLGQVLAALDDRNLLWTDFGLRSLSKSSKLYDARNTEHDPPYWRGNIWINMNFLVVRGLKHYAQIEGPYRNEAQRLHDDLRQNVVRNVIRQFHKSGYFWENYKDETGGGSGSHPFTGWTALVVLLMDDQY</sequence>
<comment type="pathway">
    <text evidence="2">Glycan metabolism; N-glycan degradation.</text>
</comment>
<dbReference type="InterPro" id="IPR012341">
    <property type="entry name" value="6hp_glycosidase-like_sf"/>
</dbReference>
<keyword evidence="7" id="KW-0735">Signal-anchor</keyword>
<evidence type="ECO:0000256" key="1">
    <source>
        <dbReference type="ARBA" id="ARBA00004648"/>
    </source>
</evidence>
<keyword evidence="8 13" id="KW-1133">Transmembrane helix</keyword>
<dbReference type="PANTHER" id="PTHR10412">
    <property type="entry name" value="MANNOSYL-OLIGOSACCHARIDE GLUCOSIDASE"/>
    <property type="match status" value="1"/>
</dbReference>
<evidence type="ECO:0000256" key="9">
    <source>
        <dbReference type="ARBA" id="ARBA00023136"/>
    </source>
</evidence>